<proteinExistence type="predicted"/>
<sequence length="152" mass="17750">MMNFQVWPGIDTYTGVYCTFAFGAFIEEKADETTLEQLVGAIALNDVVPFRREEYTRILNDDAEKYGYITYFLTHPDTKYRGQGIGSNLYRKVLAEYKKRFKRNKYGLFLDVGQRKLEQKKMYEHLGLRKVGEFGYGESDVDDVYAITWNTS</sequence>
<evidence type="ECO:0000313" key="3">
    <source>
        <dbReference type="Proteomes" id="UP001201812"/>
    </source>
</evidence>
<gene>
    <name evidence="2" type="ORF">DdX_09247</name>
</gene>
<evidence type="ECO:0000259" key="1">
    <source>
        <dbReference type="PROSITE" id="PS51186"/>
    </source>
</evidence>
<name>A0AAD4N481_9BILA</name>
<dbReference type="CDD" id="cd04301">
    <property type="entry name" value="NAT_SF"/>
    <property type="match status" value="1"/>
</dbReference>
<dbReference type="InterPro" id="IPR016181">
    <property type="entry name" value="Acyl_CoA_acyltransferase"/>
</dbReference>
<keyword evidence="3" id="KW-1185">Reference proteome</keyword>
<dbReference type="Proteomes" id="UP001201812">
    <property type="component" value="Unassembled WGS sequence"/>
</dbReference>
<dbReference type="Pfam" id="PF00583">
    <property type="entry name" value="Acetyltransf_1"/>
    <property type="match status" value="1"/>
</dbReference>
<dbReference type="EMBL" id="JAKKPZ010000016">
    <property type="protein sequence ID" value="KAI1713175.1"/>
    <property type="molecule type" value="Genomic_DNA"/>
</dbReference>
<dbReference type="InterPro" id="IPR000182">
    <property type="entry name" value="GNAT_dom"/>
</dbReference>
<dbReference type="GO" id="GO:0016747">
    <property type="term" value="F:acyltransferase activity, transferring groups other than amino-acyl groups"/>
    <property type="evidence" value="ECO:0007669"/>
    <property type="project" value="InterPro"/>
</dbReference>
<evidence type="ECO:0000313" key="2">
    <source>
        <dbReference type="EMBL" id="KAI1713175.1"/>
    </source>
</evidence>
<reference evidence="2" key="1">
    <citation type="submission" date="2022-01" db="EMBL/GenBank/DDBJ databases">
        <title>Genome Sequence Resource for Two Populations of Ditylenchus destructor, the Migratory Endoparasitic Phytonematode.</title>
        <authorList>
            <person name="Zhang H."/>
            <person name="Lin R."/>
            <person name="Xie B."/>
        </authorList>
    </citation>
    <scope>NUCLEOTIDE SEQUENCE</scope>
    <source>
        <strain evidence="2">BazhouSP</strain>
    </source>
</reference>
<dbReference type="PROSITE" id="PS51186">
    <property type="entry name" value="GNAT"/>
    <property type="match status" value="1"/>
</dbReference>
<dbReference type="SUPFAM" id="SSF55729">
    <property type="entry name" value="Acyl-CoA N-acyltransferases (Nat)"/>
    <property type="match status" value="1"/>
</dbReference>
<accession>A0AAD4N481</accession>
<protein>
    <submittedName>
        <fullName evidence="2">Acetyltransferase (GNAT) family domain-containing protein</fullName>
    </submittedName>
</protein>
<dbReference type="AlphaFoldDB" id="A0AAD4N481"/>
<dbReference type="Gene3D" id="3.40.630.30">
    <property type="match status" value="1"/>
</dbReference>
<comment type="caution">
    <text evidence="2">The sequence shown here is derived from an EMBL/GenBank/DDBJ whole genome shotgun (WGS) entry which is preliminary data.</text>
</comment>
<feature type="domain" description="N-acetyltransferase" evidence="1">
    <location>
        <begin position="1"/>
        <end position="150"/>
    </location>
</feature>
<organism evidence="2 3">
    <name type="scientific">Ditylenchus destructor</name>
    <dbReference type="NCBI Taxonomy" id="166010"/>
    <lineage>
        <taxon>Eukaryota</taxon>
        <taxon>Metazoa</taxon>
        <taxon>Ecdysozoa</taxon>
        <taxon>Nematoda</taxon>
        <taxon>Chromadorea</taxon>
        <taxon>Rhabditida</taxon>
        <taxon>Tylenchina</taxon>
        <taxon>Tylenchomorpha</taxon>
        <taxon>Sphaerularioidea</taxon>
        <taxon>Anguinidae</taxon>
        <taxon>Anguininae</taxon>
        <taxon>Ditylenchus</taxon>
    </lineage>
</organism>